<reference evidence="3 4" key="1">
    <citation type="submission" date="2020-03" db="EMBL/GenBank/DDBJ databases">
        <title>Genomic Encyclopedia of Type Strains, Phase III (KMG-III): the genomes of soil and plant-associated and newly described type strains.</title>
        <authorList>
            <person name="Whitman W."/>
        </authorList>
    </citation>
    <scope>NUCLEOTIDE SEQUENCE [LARGE SCALE GENOMIC DNA]</scope>
    <source>
        <strain evidence="3 4">CECT 8804</strain>
    </source>
</reference>
<evidence type="ECO:0000256" key="1">
    <source>
        <dbReference type="ARBA" id="ARBA00006436"/>
    </source>
</evidence>
<proteinExistence type="inferred from homology"/>
<evidence type="ECO:0000313" key="3">
    <source>
        <dbReference type="EMBL" id="NIJ08047.1"/>
    </source>
</evidence>
<sequence>MLKTLLRKLTGRDGAREAMIPLYRQIVSTARRPVWYREGGVPDTIDGRFDMVSAILSLVLLRLETEGDAAREPSARLTEIFIDDMDGQLRQEGVGDLLVGKHIGRLMSMLGGRLGAFREALAEGGDLDGAVARNLLRVEAGAPPAQVAVLRDGLIAFRAALAATPIGEILHGDWPA</sequence>
<dbReference type="Proteomes" id="UP000727456">
    <property type="component" value="Unassembled WGS sequence"/>
</dbReference>
<gene>
    <name evidence="3" type="ORF">FHS31_001657</name>
</gene>
<evidence type="ECO:0000259" key="2">
    <source>
        <dbReference type="Pfam" id="PF03981"/>
    </source>
</evidence>
<evidence type="ECO:0000313" key="4">
    <source>
        <dbReference type="Proteomes" id="UP000727456"/>
    </source>
</evidence>
<organism evidence="3 4">
    <name type="scientific">Sphingomonas vulcanisoli</name>
    <dbReference type="NCBI Taxonomy" id="1658060"/>
    <lineage>
        <taxon>Bacteria</taxon>
        <taxon>Pseudomonadati</taxon>
        <taxon>Pseudomonadota</taxon>
        <taxon>Alphaproteobacteria</taxon>
        <taxon>Sphingomonadales</taxon>
        <taxon>Sphingomonadaceae</taxon>
        <taxon>Sphingomonas</taxon>
    </lineage>
</organism>
<dbReference type="InterPro" id="IPR021150">
    <property type="entry name" value="Ubiq_cyt_c_chap"/>
</dbReference>
<comment type="caution">
    <text evidence="3">The sequence shown here is derived from an EMBL/GenBank/DDBJ whole genome shotgun (WGS) entry which is preliminary data.</text>
</comment>
<protein>
    <submittedName>
        <fullName evidence="3">Cytochrome b pre-mRNA-processing protein 3</fullName>
    </submittedName>
</protein>
<dbReference type="Pfam" id="PF03981">
    <property type="entry name" value="Ubiq_cyt_C_chap"/>
    <property type="match status" value="1"/>
</dbReference>
<comment type="similarity">
    <text evidence="1">Belongs to the UPF0174 family.</text>
</comment>
<dbReference type="EMBL" id="JAAOZC010000003">
    <property type="protein sequence ID" value="NIJ08047.1"/>
    <property type="molecule type" value="Genomic_DNA"/>
</dbReference>
<keyword evidence="4" id="KW-1185">Reference proteome</keyword>
<accession>A0ABX0TR90</accession>
<name>A0ABX0TR90_9SPHN</name>
<feature type="domain" description="Ubiquinol-cytochrome c chaperone" evidence="2">
    <location>
        <begin position="39"/>
        <end position="174"/>
    </location>
</feature>